<reference evidence="1 2" key="1">
    <citation type="journal article" date="2014" name="Curr. Biol.">
        <title>The genome of the clonal raider ant Cerapachys biroi.</title>
        <authorList>
            <person name="Oxley P.R."/>
            <person name="Ji L."/>
            <person name="Fetter-Pruneda I."/>
            <person name="McKenzie S.K."/>
            <person name="Li C."/>
            <person name="Hu H."/>
            <person name="Zhang G."/>
            <person name="Kronauer D.J."/>
        </authorList>
    </citation>
    <scope>NUCLEOTIDE SEQUENCE [LARGE SCALE GENOMIC DNA]</scope>
</reference>
<evidence type="ECO:0000313" key="2">
    <source>
        <dbReference type="Proteomes" id="UP000053097"/>
    </source>
</evidence>
<accession>A0A026WVK7</accession>
<keyword evidence="2" id="KW-1185">Reference proteome</keyword>
<sequence>MFKILKTYDVFICLQFLVLCCLLVVVHGGWIAPAPLRSSWRHLSAAGIVHRRWELINNENIFQFFSLDEIWRQENAHQFTTPAALRCLQDDLYRRYIQIKK</sequence>
<gene>
    <name evidence="1" type="ORF">X777_13910</name>
</gene>
<dbReference type="Proteomes" id="UP000053097">
    <property type="component" value="Unassembled WGS sequence"/>
</dbReference>
<name>A0A026WVK7_OOCBI</name>
<dbReference type="EMBL" id="KK107083">
    <property type="protein sequence ID" value="EZA60085.1"/>
    <property type="molecule type" value="Genomic_DNA"/>
</dbReference>
<dbReference type="AlphaFoldDB" id="A0A026WVK7"/>
<organism evidence="1 2">
    <name type="scientific">Ooceraea biroi</name>
    <name type="common">Clonal raider ant</name>
    <name type="synonym">Cerapachys biroi</name>
    <dbReference type="NCBI Taxonomy" id="2015173"/>
    <lineage>
        <taxon>Eukaryota</taxon>
        <taxon>Metazoa</taxon>
        <taxon>Ecdysozoa</taxon>
        <taxon>Arthropoda</taxon>
        <taxon>Hexapoda</taxon>
        <taxon>Insecta</taxon>
        <taxon>Pterygota</taxon>
        <taxon>Neoptera</taxon>
        <taxon>Endopterygota</taxon>
        <taxon>Hymenoptera</taxon>
        <taxon>Apocrita</taxon>
        <taxon>Aculeata</taxon>
        <taxon>Formicoidea</taxon>
        <taxon>Formicidae</taxon>
        <taxon>Dorylinae</taxon>
        <taxon>Ooceraea</taxon>
    </lineage>
</organism>
<evidence type="ECO:0000313" key="1">
    <source>
        <dbReference type="EMBL" id="EZA60085.1"/>
    </source>
</evidence>
<protein>
    <submittedName>
        <fullName evidence="1">Uncharacterized protein</fullName>
    </submittedName>
</protein>
<proteinExistence type="predicted"/>